<keyword evidence="4" id="KW-0479">Metal-binding</keyword>
<comment type="similarity">
    <text evidence="1">Belongs to the prokaryotic molybdopterin-containing oxidoreductase family.</text>
</comment>
<evidence type="ECO:0000256" key="8">
    <source>
        <dbReference type="ARBA" id="ARBA00023014"/>
    </source>
</evidence>
<protein>
    <submittedName>
        <fullName evidence="12">Molybdopterin oxidoreductase</fullName>
    </submittedName>
</protein>
<dbReference type="InterPro" id="IPR037949">
    <property type="entry name" value="MopB_CT_Acetylene-hydratase"/>
</dbReference>
<dbReference type="PANTHER" id="PTHR43742:SF9">
    <property type="entry name" value="TETRATHIONATE REDUCTASE SUBUNIT A"/>
    <property type="match status" value="1"/>
</dbReference>
<dbReference type="EMBL" id="FCNP01000001">
    <property type="protein sequence ID" value="CVI54349.1"/>
    <property type="molecule type" value="Genomic_DNA"/>
</dbReference>
<dbReference type="Pfam" id="PF04879">
    <property type="entry name" value="Molybdop_Fe4S4"/>
    <property type="match status" value="1"/>
</dbReference>
<evidence type="ECO:0000259" key="11">
    <source>
        <dbReference type="PROSITE" id="PS51669"/>
    </source>
</evidence>
<evidence type="ECO:0000256" key="5">
    <source>
        <dbReference type="ARBA" id="ARBA00022729"/>
    </source>
</evidence>
<keyword evidence="7" id="KW-0408">Iron</keyword>
<dbReference type="GO" id="GO:0051539">
    <property type="term" value="F:4 iron, 4 sulfur cluster binding"/>
    <property type="evidence" value="ECO:0007669"/>
    <property type="project" value="UniProtKB-KW"/>
</dbReference>
<dbReference type="InterPro" id="IPR036010">
    <property type="entry name" value="2Fe-2S_ferredoxin-like_sf"/>
</dbReference>
<dbReference type="InterPro" id="IPR006656">
    <property type="entry name" value="Mopterin_OxRdtase"/>
</dbReference>
<dbReference type="Gene3D" id="2.40.30.10">
    <property type="entry name" value="Translation factors"/>
    <property type="match status" value="1"/>
</dbReference>
<evidence type="ECO:0000256" key="6">
    <source>
        <dbReference type="ARBA" id="ARBA00023002"/>
    </source>
</evidence>
<sequence length="1131" mass="123092">MERHPGYCTLCRSRCGSYTLVENGRMVGVEPRPDHPTGGALCAKGRAAPEMVHSPRRLTVPLRRTNGRTEPVAEWKEIGWDEALDEIVEKLLGIRGQSGAEAVAFALTTPSGTPIIDSYEWVERFIRVFGSPNLLYAIEVCGWHKDYAHALTFGRGLGVPEYDKADVIVLWGHNPARTWLVQAGRVADAKARGAKVVVIDPKPDGSGQQSDLWMRILPGTDAALAMGAIRHLLETGRFNDAFVRHWTNAAFLIDRATGRFLTAAQLAPSQIDGDFQPSDWLVAGEDGRVIAWDTRRAMPSPERIGLQAELALEDSDGKPRQAASALALLHQRAASFTPERVRDITGVAEPEQAAFYALLENAPKLAYYSWTGVGQQTNATMTERAIGSLMALIGSCDSEGGNIWTVAPPWRSLGDYSLLSDTQKFKALGLRDLPLGPPAYGWINGRDFARAVLQKEPYQVRALMSFGTNFAVSQIDTPRNLAALRALEFHVHADMYMNPTAECADIVLPVNMPWERDALRPGFEITQEAAETVQLRRQMLKPAGESRADYDIVMALARRMGMEDAFFGGNVEAGWNWQLEPLGITVDNLRDLPDGMRFPQAFSYHKFAAENADGDISGFNTPTRRVELYSQQLLDHGYDPLADFIATADAPGGMNALPLVLTTAKSGWFVHTSHRHIASLRKKSPEPSVEICGELARARGLAEGEWADVRTHQGVARLRVRINDRLDPRTVIAEFGWWEACEPLGRDGKPAEGNGTANINAILSDEARDPISGSVPLRAVTCDIARAVSVNNGLWNGKRRFRVAEIRGEGLDTSALSLSPCDGGHVPDFLAGQHVLFEIPGVAVSRAYSLTASPISASMLSVAVRWDSSRGNPPVSLSREIQQLKVGDEVTLAPPGGNFTIPLKSSRPILLLANGIGITPFISYLEGLAKLKGEAIHPVWLMHGCRNGHEHPFAGRLAELALHIPSLNWITAYSAPTEVDHRNANFQQTGRLNLSPLEVAVAQRPLAYLCGSPSFNSTMIARLIAMGIPRFDIFAESFSAAASVPQKLEAQTVTVAGSDQSFRWDASQGSLLDAALAAGVALPSGCRVGQCESCVVRVVEGHIVHLVETELEDGHCLTCQAVPLSTLKITV</sequence>
<dbReference type="SUPFAM" id="SSF63380">
    <property type="entry name" value="Riboflavin synthase domain-like"/>
    <property type="match status" value="1"/>
</dbReference>
<gene>
    <name evidence="12" type="ORF">AGR7A_Cc10057</name>
</gene>
<dbReference type="InterPro" id="IPR001433">
    <property type="entry name" value="OxRdtase_FAD/NAD-bd"/>
</dbReference>
<dbReference type="Pfam" id="PF00384">
    <property type="entry name" value="Molybdopterin"/>
    <property type="match status" value="1"/>
</dbReference>
<dbReference type="CDD" id="cd02781">
    <property type="entry name" value="MopB_CT_Acetylene-hydratase"/>
    <property type="match status" value="1"/>
</dbReference>
<feature type="domain" description="4Fe-4S Mo/W bis-MGD-type" evidence="11">
    <location>
        <begin position="1"/>
        <end position="56"/>
    </location>
</feature>
<feature type="domain" description="FAD-binding FR-type" evidence="10">
    <location>
        <begin position="796"/>
        <end position="902"/>
    </location>
</feature>
<dbReference type="RefSeq" id="WP_080850822.1">
    <property type="nucleotide sequence ID" value="NZ_LT009775.1"/>
</dbReference>
<keyword evidence="3" id="KW-0500">Molybdenum</keyword>
<dbReference type="PANTHER" id="PTHR43742">
    <property type="entry name" value="TRIMETHYLAMINE-N-OXIDE REDUCTASE"/>
    <property type="match status" value="1"/>
</dbReference>
<organism evidence="12 13">
    <name type="scientific">Agrobacterium deltaense NCPPB 1641</name>
    <dbReference type="NCBI Taxonomy" id="1183425"/>
    <lineage>
        <taxon>Bacteria</taxon>
        <taxon>Pseudomonadati</taxon>
        <taxon>Pseudomonadota</taxon>
        <taxon>Alphaproteobacteria</taxon>
        <taxon>Hyphomicrobiales</taxon>
        <taxon>Rhizobiaceae</taxon>
        <taxon>Rhizobium/Agrobacterium group</taxon>
        <taxon>Agrobacterium</taxon>
    </lineage>
</organism>
<dbReference type="GO" id="GO:0018818">
    <property type="term" value="F:acetylene hydratase activity"/>
    <property type="evidence" value="ECO:0007669"/>
    <property type="project" value="InterPro"/>
</dbReference>
<dbReference type="AlphaFoldDB" id="A0A1S7TJ43"/>
<dbReference type="Proteomes" id="UP000192140">
    <property type="component" value="Unassembled WGS sequence"/>
</dbReference>
<dbReference type="GO" id="GO:0043546">
    <property type="term" value="F:molybdopterin cofactor binding"/>
    <property type="evidence" value="ECO:0007669"/>
    <property type="project" value="InterPro"/>
</dbReference>
<dbReference type="InterPro" id="IPR006963">
    <property type="entry name" value="Mopterin_OxRdtase_4Fe-4S_dom"/>
</dbReference>
<dbReference type="PROSITE" id="PS51384">
    <property type="entry name" value="FAD_FR"/>
    <property type="match status" value="1"/>
</dbReference>
<dbReference type="InterPro" id="IPR006657">
    <property type="entry name" value="MoPterin_dinucl-bd_dom"/>
</dbReference>
<dbReference type="GO" id="GO:0016491">
    <property type="term" value="F:oxidoreductase activity"/>
    <property type="evidence" value="ECO:0007669"/>
    <property type="project" value="UniProtKB-KW"/>
</dbReference>
<dbReference type="Gene3D" id="3.40.228.10">
    <property type="entry name" value="Dimethylsulfoxide Reductase, domain 2"/>
    <property type="match status" value="2"/>
</dbReference>
<evidence type="ECO:0000259" key="9">
    <source>
        <dbReference type="PROSITE" id="PS51085"/>
    </source>
</evidence>
<evidence type="ECO:0000256" key="7">
    <source>
        <dbReference type="ARBA" id="ARBA00023004"/>
    </source>
</evidence>
<evidence type="ECO:0000313" key="13">
    <source>
        <dbReference type="Proteomes" id="UP000192140"/>
    </source>
</evidence>
<evidence type="ECO:0000313" key="12">
    <source>
        <dbReference type="EMBL" id="CVI54349.1"/>
    </source>
</evidence>
<dbReference type="InterPro" id="IPR050612">
    <property type="entry name" value="Prok_Mopterin_Oxidored"/>
</dbReference>
<dbReference type="InterPro" id="IPR001041">
    <property type="entry name" value="2Fe-2S_ferredoxin-type"/>
</dbReference>
<keyword evidence="2" id="KW-0004">4Fe-4S</keyword>
<dbReference type="PRINTS" id="PR00371">
    <property type="entry name" value="FPNCR"/>
</dbReference>
<dbReference type="Gene3D" id="3.40.50.80">
    <property type="entry name" value="Nucleotide-binding domain of ferredoxin-NADP reductase (FNR) module"/>
    <property type="match status" value="1"/>
</dbReference>
<dbReference type="InterPro" id="IPR012675">
    <property type="entry name" value="Beta-grasp_dom_sf"/>
</dbReference>
<dbReference type="InterPro" id="IPR009010">
    <property type="entry name" value="Asp_de-COase-like_dom_sf"/>
</dbReference>
<evidence type="ECO:0000256" key="2">
    <source>
        <dbReference type="ARBA" id="ARBA00022485"/>
    </source>
</evidence>
<keyword evidence="6" id="KW-0560">Oxidoreductase</keyword>
<dbReference type="Gene3D" id="3.10.20.30">
    <property type="match status" value="1"/>
</dbReference>
<evidence type="ECO:0000256" key="3">
    <source>
        <dbReference type="ARBA" id="ARBA00022505"/>
    </source>
</evidence>
<dbReference type="Gene3D" id="3.40.50.740">
    <property type="match status" value="2"/>
</dbReference>
<dbReference type="GO" id="GO:0046872">
    <property type="term" value="F:metal ion binding"/>
    <property type="evidence" value="ECO:0007669"/>
    <property type="project" value="UniProtKB-KW"/>
</dbReference>
<dbReference type="SUPFAM" id="SSF54292">
    <property type="entry name" value="2Fe-2S ferredoxin-like"/>
    <property type="match status" value="1"/>
</dbReference>
<dbReference type="InterPro" id="IPR017927">
    <property type="entry name" value="FAD-bd_FR_type"/>
</dbReference>
<dbReference type="PROSITE" id="PS51085">
    <property type="entry name" value="2FE2S_FER_2"/>
    <property type="match status" value="1"/>
</dbReference>
<evidence type="ECO:0000256" key="1">
    <source>
        <dbReference type="ARBA" id="ARBA00010312"/>
    </source>
</evidence>
<evidence type="ECO:0000259" key="10">
    <source>
        <dbReference type="PROSITE" id="PS51384"/>
    </source>
</evidence>
<dbReference type="SMART" id="SM00926">
    <property type="entry name" value="Molybdop_Fe4S4"/>
    <property type="match status" value="1"/>
</dbReference>
<dbReference type="Pfam" id="PF00175">
    <property type="entry name" value="NAD_binding_1"/>
    <property type="match status" value="1"/>
</dbReference>
<dbReference type="SUPFAM" id="SSF52343">
    <property type="entry name" value="Ferredoxin reductase-like, C-terminal NADP-linked domain"/>
    <property type="match status" value="1"/>
</dbReference>
<dbReference type="Pfam" id="PF00111">
    <property type="entry name" value="Fer2"/>
    <property type="match status" value="1"/>
</dbReference>
<keyword evidence="5" id="KW-0732">Signal</keyword>
<evidence type="ECO:0000256" key="4">
    <source>
        <dbReference type="ARBA" id="ARBA00022723"/>
    </source>
</evidence>
<reference evidence="12" key="1">
    <citation type="submission" date="2016-01" db="EMBL/GenBank/DDBJ databases">
        <authorList>
            <person name="Regsiter A."/>
            <person name="william w."/>
        </authorList>
    </citation>
    <scope>NUCLEOTIDE SEQUENCE</scope>
    <source>
        <strain evidence="12">NCPPB 1641</strain>
    </source>
</reference>
<dbReference type="Pfam" id="PF01568">
    <property type="entry name" value="Molydop_binding"/>
    <property type="match status" value="1"/>
</dbReference>
<dbReference type="Gene3D" id="2.40.40.20">
    <property type="match status" value="1"/>
</dbReference>
<dbReference type="Gene3D" id="2.20.25.90">
    <property type="entry name" value="ADC-like domains"/>
    <property type="match status" value="1"/>
</dbReference>
<dbReference type="CDD" id="cd00207">
    <property type="entry name" value="fer2"/>
    <property type="match status" value="1"/>
</dbReference>
<feature type="domain" description="2Fe-2S ferredoxin-type" evidence="9">
    <location>
        <begin position="1051"/>
        <end position="1131"/>
    </location>
</feature>
<comment type="caution">
    <text evidence="12">The sequence shown here is derived from an EMBL/GenBank/DDBJ whole genome shotgun (WGS) entry which is preliminary data.</text>
</comment>
<dbReference type="InterPro" id="IPR001709">
    <property type="entry name" value="Flavoprot_Pyr_Nucl_cyt_Rdtase"/>
</dbReference>
<dbReference type="SUPFAM" id="SSF50692">
    <property type="entry name" value="ADC-like"/>
    <property type="match status" value="1"/>
</dbReference>
<dbReference type="PRINTS" id="PR00410">
    <property type="entry name" value="PHEHYDRXLASE"/>
</dbReference>
<keyword evidence="13" id="KW-1185">Reference proteome</keyword>
<accession>A0A1S7TJ43</accession>
<dbReference type="InterPro" id="IPR039261">
    <property type="entry name" value="FNR_nucleotide-bd"/>
</dbReference>
<dbReference type="InterPro" id="IPR017938">
    <property type="entry name" value="Riboflavin_synthase-like_b-brl"/>
</dbReference>
<keyword evidence="8" id="KW-0411">Iron-sulfur</keyword>
<proteinExistence type="inferred from homology"/>
<dbReference type="PROSITE" id="PS51669">
    <property type="entry name" value="4FE4S_MOW_BIS_MGD"/>
    <property type="match status" value="1"/>
</dbReference>
<name>A0A1S7TJ43_9HYPH</name>
<dbReference type="SUPFAM" id="SSF53706">
    <property type="entry name" value="Formate dehydrogenase/DMSO reductase, domains 1-3"/>
    <property type="match status" value="1"/>
</dbReference>